<keyword evidence="4" id="KW-1185">Reference proteome</keyword>
<comment type="similarity">
    <text evidence="1">Belongs to the peptidase S8 family.</text>
</comment>
<dbReference type="InterPro" id="IPR036852">
    <property type="entry name" value="Peptidase_S8/S53_dom_sf"/>
</dbReference>
<dbReference type="Pfam" id="PF00082">
    <property type="entry name" value="Peptidase_S8"/>
    <property type="match status" value="1"/>
</dbReference>
<protein>
    <submittedName>
        <fullName evidence="3">S8 family serine peptidase</fullName>
    </submittedName>
</protein>
<proteinExistence type="inferred from homology"/>
<accession>A0A934QZX6</accession>
<evidence type="ECO:0000256" key="1">
    <source>
        <dbReference type="PROSITE-ProRule" id="PRU01240"/>
    </source>
</evidence>
<name>A0A934QZX6_9PSEU</name>
<dbReference type="InterPro" id="IPR000209">
    <property type="entry name" value="Peptidase_S8/S53_dom"/>
</dbReference>
<dbReference type="GO" id="GO:0006508">
    <property type="term" value="P:proteolysis"/>
    <property type="evidence" value="ECO:0007669"/>
    <property type="project" value="InterPro"/>
</dbReference>
<dbReference type="PROSITE" id="PS51892">
    <property type="entry name" value="SUBTILASE"/>
    <property type="match status" value="1"/>
</dbReference>
<dbReference type="Gene3D" id="3.40.50.200">
    <property type="entry name" value="Peptidase S8/S53 domain"/>
    <property type="match status" value="1"/>
</dbReference>
<dbReference type="Proteomes" id="UP000635245">
    <property type="component" value="Unassembled WGS sequence"/>
</dbReference>
<dbReference type="GO" id="GO:0004252">
    <property type="term" value="F:serine-type endopeptidase activity"/>
    <property type="evidence" value="ECO:0007669"/>
    <property type="project" value="InterPro"/>
</dbReference>
<comment type="caution">
    <text evidence="1">Lacks conserved residue(s) required for the propagation of feature annotation.</text>
</comment>
<evidence type="ECO:0000313" key="4">
    <source>
        <dbReference type="Proteomes" id="UP000635245"/>
    </source>
</evidence>
<organism evidence="3 4">
    <name type="scientific">Prauserella cavernicola</name>
    <dbReference type="NCBI Taxonomy" id="2800127"/>
    <lineage>
        <taxon>Bacteria</taxon>
        <taxon>Bacillati</taxon>
        <taxon>Actinomycetota</taxon>
        <taxon>Actinomycetes</taxon>
        <taxon>Pseudonocardiales</taxon>
        <taxon>Pseudonocardiaceae</taxon>
        <taxon>Prauserella</taxon>
    </lineage>
</organism>
<feature type="non-terminal residue" evidence="3">
    <location>
        <position position="105"/>
    </location>
</feature>
<dbReference type="EMBL" id="JAENJH010000044">
    <property type="protein sequence ID" value="MBK1789486.1"/>
    <property type="molecule type" value="Genomic_DNA"/>
</dbReference>
<evidence type="ECO:0000313" key="3">
    <source>
        <dbReference type="EMBL" id="MBK1789486.1"/>
    </source>
</evidence>
<dbReference type="AlphaFoldDB" id="A0A934QZX6"/>
<sequence length="105" mass="10519">IVAAADDGRGIEGVAPGVRLASVKVVDDDGYVDPEAAVCGVMWAARSGIEVANSSFSVTSPGMPCTTSEDQGVVREAVARAVEYADSSGTLSFAAATNGALDLTP</sequence>
<dbReference type="SUPFAM" id="SSF52743">
    <property type="entry name" value="Subtilisin-like"/>
    <property type="match status" value="1"/>
</dbReference>
<reference evidence="3" key="1">
    <citation type="submission" date="2020-12" db="EMBL/GenBank/DDBJ databases">
        <title>Prauserella sp. ASG 168, a novel actinomycete isolated from cave rock.</title>
        <authorList>
            <person name="Suriyachadkun C."/>
        </authorList>
    </citation>
    <scope>NUCLEOTIDE SEQUENCE</scope>
    <source>
        <strain evidence="3">ASG 168</strain>
    </source>
</reference>
<evidence type="ECO:0000259" key="2">
    <source>
        <dbReference type="Pfam" id="PF00082"/>
    </source>
</evidence>
<dbReference type="RefSeq" id="WP_200326418.1">
    <property type="nucleotide sequence ID" value="NZ_JAENJH010000044.1"/>
</dbReference>
<feature type="non-terminal residue" evidence="3">
    <location>
        <position position="1"/>
    </location>
</feature>
<comment type="caution">
    <text evidence="3">The sequence shown here is derived from an EMBL/GenBank/DDBJ whole genome shotgun (WGS) entry which is preliminary data.</text>
</comment>
<feature type="domain" description="Peptidase S8/S53" evidence="2">
    <location>
        <begin position="1"/>
        <end position="99"/>
    </location>
</feature>
<gene>
    <name evidence="3" type="ORF">JHE00_34625</name>
</gene>